<feature type="region of interest" description="Disordered" evidence="4">
    <location>
        <begin position="336"/>
        <end position="361"/>
    </location>
</feature>
<dbReference type="InterPro" id="IPR017907">
    <property type="entry name" value="Znf_RING_CS"/>
</dbReference>
<evidence type="ECO:0000313" key="5">
    <source>
        <dbReference type="EMBL" id="QHB21663.1"/>
    </source>
</evidence>
<organism evidence="5 6">
    <name type="scientific">Artaxa digramma nucleopolyhedrovirus</name>
    <dbReference type="NCBI Taxonomy" id="3070910"/>
    <lineage>
        <taxon>Viruses</taxon>
        <taxon>Viruses incertae sedis</taxon>
        <taxon>Naldaviricetes</taxon>
        <taxon>Lefavirales</taxon>
        <taxon>Baculoviridae</taxon>
        <taxon>Alphabaculovirus</taxon>
        <taxon>Alphabaculovirus ardigrammae</taxon>
    </lineage>
</organism>
<feature type="region of interest" description="Disordered" evidence="4">
    <location>
        <begin position="281"/>
        <end position="307"/>
    </location>
</feature>
<keyword evidence="2" id="KW-0863">Zinc-finger</keyword>
<evidence type="ECO:0000313" key="6">
    <source>
        <dbReference type="Proteomes" id="UP000830275"/>
    </source>
</evidence>
<evidence type="ECO:0000256" key="2">
    <source>
        <dbReference type="ARBA" id="ARBA00022771"/>
    </source>
</evidence>
<keyword evidence="3" id="KW-0862">Zinc</keyword>
<feature type="compositionally biased region" description="Low complexity" evidence="4">
    <location>
        <begin position="337"/>
        <end position="359"/>
    </location>
</feature>
<dbReference type="GO" id="GO:0008270">
    <property type="term" value="F:zinc ion binding"/>
    <property type="evidence" value="ECO:0007669"/>
    <property type="project" value="UniProtKB-KW"/>
</dbReference>
<dbReference type="EMBL" id="MN233792">
    <property type="protein sequence ID" value="QHB21663.1"/>
    <property type="molecule type" value="Genomic_DNA"/>
</dbReference>
<dbReference type="Proteomes" id="UP000830275">
    <property type="component" value="Segment"/>
</dbReference>
<name>A0AAE6R7E2_9ABAC</name>
<feature type="compositionally biased region" description="Low complexity" evidence="4">
    <location>
        <begin position="410"/>
        <end position="427"/>
    </location>
</feature>
<reference evidence="5 6" key="1">
    <citation type="journal article" date="2019" name="Viruses">
        <title>Genome Analysis of a Novel Clade II.b Alphabaculovirus Obtained from Artaxa digramma.</title>
        <authorList>
            <person name="Li J."/>
            <person name="Duan X."/>
            <person name="Wang Q."/>
            <person name="Zhang L."/>
            <person name="Deng F."/>
            <person name="Wang H."/>
            <person name="Hu Z."/>
            <person name="Wang M."/>
            <person name="Wang J."/>
        </authorList>
    </citation>
    <scope>NUCLEOTIDE SEQUENCE [LARGE SCALE GENOMIC DNA]</scope>
    <source>
        <strain evidence="5 6">424</strain>
    </source>
</reference>
<evidence type="ECO:0000256" key="1">
    <source>
        <dbReference type="ARBA" id="ARBA00022723"/>
    </source>
</evidence>
<proteinExistence type="predicted"/>
<accession>A0AAE6R7E2</accession>
<sequence>MTSKYILHYLKNINNPHELIKCSFDNVTRKFTMYLKVQNKYIPCGVYEEDSNKFKIQRVTYKNRCNFTTIFEKLASYINCISKDLVLRVELQNYVTIGTKICVLELYMFSMKHYVKHNTSALSIEKPLNSMYSLYTNMRRTMSREEVALAAVEIYDQNLKSNDEFSYDDLGPQNKMMYVSLITNSVYNAVQELYDNYTKKLHKMQKKFANDINFNYHLLLLNKCNRCNVERVTYSRDTCHHLLCILCMYKNIHEEECIICKMNQQQQQLPIFSRLKRMRGKDKNNSNLKNLTDDDSNSNDSKNKRQLVYSSEQSCSNESYISKIINNDDNACDENLDLASNDNNKNNNNNSVDPLLPNNIQKQKTNENSNAQFDNSNDKKLKKCINEVIKKIIICQNDKNNTPAAQTLLQSEEQSQAESQQSESQIQPDSLPPSCSNSVQNEINAAVASISTKNDTNINIGSQTAQEFLNSNVSSESSSSFNVSFNDNSNVIISNSVERNSLVYDNSIQQKRRKVNFNKNAIVTNNNFNIIDVKMETIEDDELPLNDDEQYEIAEEIVIKNECIIDDDDDVQIIDDCRQRVNYLDKNDEDVQIVNDDPAVVIKPCGTFSTTLCTNSEGKFIFKRDANNKIIRKRKFTSAYDPIKKL</sequence>
<evidence type="ECO:0000256" key="4">
    <source>
        <dbReference type="SAM" id="MobiDB-lite"/>
    </source>
</evidence>
<keyword evidence="1" id="KW-0479">Metal-binding</keyword>
<evidence type="ECO:0000256" key="3">
    <source>
        <dbReference type="ARBA" id="ARBA00022833"/>
    </source>
</evidence>
<protein>
    <submittedName>
        <fullName evidence="5">Orf4</fullName>
    </submittedName>
</protein>
<feature type="region of interest" description="Disordered" evidence="4">
    <location>
        <begin position="409"/>
        <end position="438"/>
    </location>
</feature>
<keyword evidence="6" id="KW-1185">Reference proteome</keyword>
<gene>
    <name evidence="5" type="primary">orf4</name>
    <name evidence="5" type="ORF">Eudi_ORF4</name>
</gene>
<dbReference type="PROSITE" id="PS00518">
    <property type="entry name" value="ZF_RING_1"/>
    <property type="match status" value="1"/>
</dbReference>